<comment type="caution">
    <text evidence="17">The sequence shown here is derived from an EMBL/GenBank/DDBJ whole genome shotgun (WGS) entry which is preliminary data.</text>
</comment>
<evidence type="ECO:0000256" key="3">
    <source>
        <dbReference type="ARBA" id="ARBA00022723"/>
    </source>
</evidence>
<dbReference type="GO" id="GO:0006284">
    <property type="term" value="P:base-excision repair"/>
    <property type="evidence" value="ECO:0007669"/>
    <property type="project" value="InterPro"/>
</dbReference>
<keyword evidence="9" id="KW-0234">DNA repair</keyword>
<organism evidence="17 18">
    <name type="scientific">Brachybacterium endophyticum</name>
    <dbReference type="NCBI Taxonomy" id="2182385"/>
    <lineage>
        <taxon>Bacteria</taxon>
        <taxon>Bacillati</taxon>
        <taxon>Actinomycetota</taxon>
        <taxon>Actinomycetes</taxon>
        <taxon>Micrococcales</taxon>
        <taxon>Dermabacteraceae</taxon>
        <taxon>Brachybacterium</taxon>
    </lineage>
</organism>
<evidence type="ECO:0000256" key="9">
    <source>
        <dbReference type="ARBA" id="ARBA00023204"/>
    </source>
</evidence>
<evidence type="ECO:0000259" key="15">
    <source>
        <dbReference type="PROSITE" id="PS51066"/>
    </source>
</evidence>
<evidence type="ECO:0000256" key="6">
    <source>
        <dbReference type="ARBA" id="ARBA00022801"/>
    </source>
</evidence>
<dbReference type="PROSITE" id="PS51066">
    <property type="entry name" value="ZF_FPG_2"/>
    <property type="match status" value="1"/>
</dbReference>
<evidence type="ECO:0000256" key="11">
    <source>
        <dbReference type="ARBA" id="ARBA00023268"/>
    </source>
</evidence>
<dbReference type="InterPro" id="IPR015886">
    <property type="entry name" value="H2TH_FPG"/>
</dbReference>
<feature type="domain" description="FPG-type" evidence="15">
    <location>
        <begin position="255"/>
        <end position="297"/>
    </location>
</feature>
<evidence type="ECO:0000313" key="17">
    <source>
        <dbReference type="EMBL" id="PWH04919.1"/>
    </source>
</evidence>
<dbReference type="GO" id="GO:0008270">
    <property type="term" value="F:zinc ion binding"/>
    <property type="evidence" value="ECO:0007669"/>
    <property type="project" value="UniProtKB-KW"/>
</dbReference>
<dbReference type="CDD" id="cd08971">
    <property type="entry name" value="AcNei2_N"/>
    <property type="match status" value="1"/>
</dbReference>
<dbReference type="OrthoDB" id="9800855at2"/>
<keyword evidence="3" id="KW-0479">Metal-binding</keyword>
<keyword evidence="6" id="KW-0378">Hydrolase</keyword>
<keyword evidence="11" id="KW-0511">Multifunctional enzyme</keyword>
<evidence type="ECO:0000256" key="5">
    <source>
        <dbReference type="ARBA" id="ARBA00022771"/>
    </source>
</evidence>
<dbReference type="GO" id="GO:0000703">
    <property type="term" value="F:oxidized pyrimidine nucleobase lesion DNA N-glycosylase activity"/>
    <property type="evidence" value="ECO:0007669"/>
    <property type="project" value="TreeGrafter"/>
</dbReference>
<feature type="domain" description="Formamidopyrimidine-DNA glycosylase catalytic" evidence="16">
    <location>
        <begin position="2"/>
        <end position="108"/>
    </location>
</feature>
<gene>
    <name evidence="17" type="ORF">DEO23_15715</name>
</gene>
<feature type="region of interest" description="Disordered" evidence="14">
    <location>
        <begin position="295"/>
        <end position="341"/>
    </location>
</feature>
<keyword evidence="10" id="KW-0456">Lyase</keyword>
<evidence type="ECO:0000256" key="14">
    <source>
        <dbReference type="SAM" id="MobiDB-lite"/>
    </source>
</evidence>
<proteinExistence type="inferred from homology"/>
<dbReference type="PANTHER" id="PTHR42697:SF1">
    <property type="entry name" value="ENDONUCLEASE 8"/>
    <property type="match status" value="1"/>
</dbReference>
<feature type="compositionally biased region" description="Gly residues" evidence="14">
    <location>
        <begin position="306"/>
        <end position="328"/>
    </location>
</feature>
<dbReference type="GO" id="GO:0003684">
    <property type="term" value="F:damaged DNA binding"/>
    <property type="evidence" value="ECO:0007669"/>
    <property type="project" value="InterPro"/>
</dbReference>
<dbReference type="SMART" id="SM00898">
    <property type="entry name" value="Fapy_DNA_glyco"/>
    <property type="match status" value="1"/>
</dbReference>
<keyword evidence="8" id="KW-0238">DNA-binding</keyword>
<dbReference type="InterPro" id="IPR000214">
    <property type="entry name" value="Znf_DNA_glyclase/AP_lyase"/>
</dbReference>
<dbReference type="EMBL" id="QFKX01000010">
    <property type="protein sequence ID" value="PWH04919.1"/>
    <property type="molecule type" value="Genomic_DNA"/>
</dbReference>
<keyword evidence="18" id="KW-1185">Reference proteome</keyword>
<dbReference type="PANTHER" id="PTHR42697">
    <property type="entry name" value="ENDONUCLEASE 8"/>
    <property type="match status" value="1"/>
</dbReference>
<dbReference type="Gene3D" id="3.20.190.10">
    <property type="entry name" value="MutM-like, N-terminal"/>
    <property type="match status" value="1"/>
</dbReference>
<dbReference type="PROSITE" id="PS51068">
    <property type="entry name" value="FPG_CAT"/>
    <property type="match status" value="1"/>
</dbReference>
<evidence type="ECO:0000256" key="8">
    <source>
        <dbReference type="ARBA" id="ARBA00023125"/>
    </source>
</evidence>
<dbReference type="InterPro" id="IPR044090">
    <property type="entry name" value="Nei2_N"/>
</dbReference>
<evidence type="ECO:0000313" key="18">
    <source>
        <dbReference type="Proteomes" id="UP000245590"/>
    </source>
</evidence>
<evidence type="ECO:0000256" key="2">
    <source>
        <dbReference type="ARBA" id="ARBA00012720"/>
    </source>
</evidence>
<dbReference type="GO" id="GO:0140078">
    <property type="term" value="F:class I DNA-(apurinic or apyrimidinic site) endonuclease activity"/>
    <property type="evidence" value="ECO:0007669"/>
    <property type="project" value="UniProtKB-EC"/>
</dbReference>
<dbReference type="InterPro" id="IPR035937">
    <property type="entry name" value="FPG_N"/>
</dbReference>
<dbReference type="SUPFAM" id="SSF81624">
    <property type="entry name" value="N-terminal domain of MutM-like DNA repair proteins"/>
    <property type="match status" value="1"/>
</dbReference>
<dbReference type="AlphaFoldDB" id="A0A2U2RGC0"/>
<keyword evidence="12" id="KW-0326">Glycosidase</keyword>
<keyword evidence="7" id="KW-0862">Zinc</keyword>
<comment type="similarity">
    <text evidence="1">Belongs to the FPG family.</text>
</comment>
<evidence type="ECO:0000256" key="12">
    <source>
        <dbReference type="ARBA" id="ARBA00023295"/>
    </source>
</evidence>
<evidence type="ECO:0000256" key="13">
    <source>
        <dbReference type="PROSITE-ProRule" id="PRU00391"/>
    </source>
</evidence>
<dbReference type="SUPFAM" id="SSF57716">
    <property type="entry name" value="Glucocorticoid receptor-like (DNA-binding domain)"/>
    <property type="match status" value="1"/>
</dbReference>
<evidence type="ECO:0000256" key="1">
    <source>
        <dbReference type="ARBA" id="ARBA00009409"/>
    </source>
</evidence>
<evidence type="ECO:0000256" key="7">
    <source>
        <dbReference type="ARBA" id="ARBA00022833"/>
    </source>
</evidence>
<protein>
    <recommendedName>
        <fullName evidence="2">DNA-(apurinic or apyrimidinic site) lyase</fullName>
        <ecNumber evidence="2">4.2.99.18</ecNumber>
    </recommendedName>
</protein>
<dbReference type="Gene3D" id="1.10.8.50">
    <property type="match status" value="1"/>
</dbReference>
<keyword evidence="5 13" id="KW-0863">Zinc-finger</keyword>
<dbReference type="Pfam" id="PF06831">
    <property type="entry name" value="H2TH"/>
    <property type="match status" value="1"/>
</dbReference>
<dbReference type="SMART" id="SM01232">
    <property type="entry name" value="H2TH"/>
    <property type="match status" value="1"/>
</dbReference>
<reference evidence="17 18" key="1">
    <citation type="submission" date="2018-05" db="EMBL/GenBank/DDBJ databases">
        <title>Brachybacterium sp. M1HQ-2T, whole genome shotgun sequence.</title>
        <authorList>
            <person name="Tuo L."/>
        </authorList>
    </citation>
    <scope>NUCLEOTIDE SEQUENCE [LARGE SCALE GENOMIC DNA]</scope>
    <source>
        <strain evidence="17 18">M1HQ-2</strain>
    </source>
</reference>
<keyword evidence="4" id="KW-0227">DNA damage</keyword>
<dbReference type="InterPro" id="IPR012319">
    <property type="entry name" value="FPG_cat"/>
</dbReference>
<evidence type="ECO:0000256" key="10">
    <source>
        <dbReference type="ARBA" id="ARBA00023239"/>
    </source>
</evidence>
<evidence type="ECO:0000259" key="16">
    <source>
        <dbReference type="PROSITE" id="PS51068"/>
    </source>
</evidence>
<dbReference type="EC" id="4.2.99.18" evidence="2"/>
<dbReference type="InterPro" id="IPR010979">
    <property type="entry name" value="Ribosomal_uS13-like_H2TH"/>
</dbReference>
<sequence>MPEGDTVFRQCRILHEALAGGTITGCELRVPRAATADLRDWTVREVVPRGKHLLLRVDPPGMTATTTAGATTAPPSAEPLTLHNHLMMDGIWHVDGAPLRSSDTSANPRATHTARILLTARHADGREVRAVGYDVKQVRLVRTREEAELIGHLGPDLLDPDWSEEHRDLALANLRARPERPIGLALLDQRNLAGIGNIYRCELSFLHRLHPAAPVSAVADLPGMVDLARRLLLLNTSRVVRITTGGMMGRDGDLWVYGRAGRQCRRCRTRIERGDLIEPEIEGSEGRVIFVCPHCQSGGPTSPGDQGAGDLGTAGRDPGTGRGRGPHGPTGRMRPRTRWRP</sequence>
<evidence type="ECO:0000256" key="4">
    <source>
        <dbReference type="ARBA" id="ARBA00022763"/>
    </source>
</evidence>
<name>A0A2U2RGC0_9MICO</name>
<dbReference type="Pfam" id="PF01149">
    <property type="entry name" value="Fapy_DNA_glyco"/>
    <property type="match status" value="1"/>
</dbReference>
<accession>A0A2U2RGC0</accession>
<dbReference type="Proteomes" id="UP000245590">
    <property type="component" value="Unassembled WGS sequence"/>
</dbReference>
<dbReference type="SUPFAM" id="SSF46946">
    <property type="entry name" value="S13-like H2TH domain"/>
    <property type="match status" value="1"/>
</dbReference>
<dbReference type="RefSeq" id="WP_109276980.1">
    <property type="nucleotide sequence ID" value="NZ_QFKX01000010.1"/>
</dbReference>